<evidence type="ECO:0000313" key="2">
    <source>
        <dbReference type="EMBL" id="KAJ7196665.1"/>
    </source>
</evidence>
<comment type="caution">
    <text evidence="2">The sequence shown here is derived from an EMBL/GenBank/DDBJ whole genome shotgun (WGS) entry which is preliminary data.</text>
</comment>
<keyword evidence="3" id="KW-1185">Reference proteome</keyword>
<proteinExistence type="predicted"/>
<dbReference type="EMBL" id="JARJCW010000082">
    <property type="protein sequence ID" value="KAJ7196665.1"/>
    <property type="molecule type" value="Genomic_DNA"/>
</dbReference>
<dbReference type="Proteomes" id="UP001219525">
    <property type="component" value="Unassembled WGS sequence"/>
</dbReference>
<evidence type="ECO:0000313" key="3">
    <source>
        <dbReference type="Proteomes" id="UP001219525"/>
    </source>
</evidence>
<feature type="signal peptide" evidence="1">
    <location>
        <begin position="1"/>
        <end position="21"/>
    </location>
</feature>
<evidence type="ECO:0000256" key="1">
    <source>
        <dbReference type="SAM" id="SignalP"/>
    </source>
</evidence>
<protein>
    <recommendedName>
        <fullName evidence="4">Secreted protein</fullName>
    </recommendedName>
</protein>
<accession>A0AAD6UWZ7</accession>
<reference evidence="2" key="1">
    <citation type="submission" date="2023-03" db="EMBL/GenBank/DDBJ databases">
        <title>Massive genome expansion in bonnet fungi (Mycena s.s.) driven by repeated elements and novel gene families across ecological guilds.</title>
        <authorList>
            <consortium name="Lawrence Berkeley National Laboratory"/>
            <person name="Harder C.B."/>
            <person name="Miyauchi S."/>
            <person name="Viragh M."/>
            <person name="Kuo A."/>
            <person name="Thoen E."/>
            <person name="Andreopoulos B."/>
            <person name="Lu D."/>
            <person name="Skrede I."/>
            <person name="Drula E."/>
            <person name="Henrissat B."/>
            <person name="Morin E."/>
            <person name="Kohler A."/>
            <person name="Barry K."/>
            <person name="LaButti K."/>
            <person name="Morin E."/>
            <person name="Salamov A."/>
            <person name="Lipzen A."/>
            <person name="Mereny Z."/>
            <person name="Hegedus B."/>
            <person name="Baldrian P."/>
            <person name="Stursova M."/>
            <person name="Weitz H."/>
            <person name="Taylor A."/>
            <person name="Grigoriev I.V."/>
            <person name="Nagy L.G."/>
            <person name="Martin F."/>
            <person name="Kauserud H."/>
        </authorList>
    </citation>
    <scope>NUCLEOTIDE SEQUENCE</scope>
    <source>
        <strain evidence="2">9144</strain>
    </source>
</reference>
<sequence length="82" mass="9366">MRPRALVVLLRLINHVGLVSGRSWTRLLASALLIIRKLATHPQVSELFRFIFLGTIVETGRQVAQWISSFARDCMFFSLINI</sequence>
<feature type="chain" id="PRO_5042176205" description="Secreted protein" evidence="1">
    <location>
        <begin position="22"/>
        <end position="82"/>
    </location>
</feature>
<dbReference type="AlphaFoldDB" id="A0AAD6UWZ7"/>
<keyword evidence="1" id="KW-0732">Signal</keyword>
<organism evidence="2 3">
    <name type="scientific">Mycena pura</name>
    <dbReference type="NCBI Taxonomy" id="153505"/>
    <lineage>
        <taxon>Eukaryota</taxon>
        <taxon>Fungi</taxon>
        <taxon>Dikarya</taxon>
        <taxon>Basidiomycota</taxon>
        <taxon>Agaricomycotina</taxon>
        <taxon>Agaricomycetes</taxon>
        <taxon>Agaricomycetidae</taxon>
        <taxon>Agaricales</taxon>
        <taxon>Marasmiineae</taxon>
        <taxon>Mycenaceae</taxon>
        <taxon>Mycena</taxon>
    </lineage>
</organism>
<name>A0AAD6UWZ7_9AGAR</name>
<gene>
    <name evidence="2" type="ORF">GGX14DRAFT_195855</name>
</gene>
<evidence type="ECO:0008006" key="4">
    <source>
        <dbReference type="Google" id="ProtNLM"/>
    </source>
</evidence>